<evidence type="ECO:0000256" key="5">
    <source>
        <dbReference type="ARBA" id="ARBA00023136"/>
    </source>
</evidence>
<feature type="transmembrane region" description="Helical" evidence="6">
    <location>
        <begin position="127"/>
        <end position="148"/>
    </location>
</feature>
<keyword evidence="2" id="KW-1003">Cell membrane</keyword>
<dbReference type="GO" id="GO:0005886">
    <property type="term" value="C:plasma membrane"/>
    <property type="evidence" value="ECO:0007669"/>
    <property type="project" value="UniProtKB-SubCell"/>
</dbReference>
<evidence type="ECO:0000256" key="6">
    <source>
        <dbReference type="SAM" id="Phobius"/>
    </source>
</evidence>
<proteinExistence type="predicted"/>
<feature type="domain" description="VTT" evidence="7">
    <location>
        <begin position="5"/>
        <end position="115"/>
    </location>
</feature>
<protein>
    <submittedName>
        <fullName evidence="8">SNARE associated protein</fullName>
    </submittedName>
</protein>
<evidence type="ECO:0000256" key="3">
    <source>
        <dbReference type="ARBA" id="ARBA00022692"/>
    </source>
</evidence>
<reference evidence="8" key="1">
    <citation type="submission" date="2013-08" db="EMBL/GenBank/DDBJ databases">
        <authorList>
            <person name="Mendez C."/>
            <person name="Richter M."/>
            <person name="Ferrer M."/>
            <person name="Sanchez J."/>
        </authorList>
    </citation>
    <scope>NUCLEOTIDE SEQUENCE</scope>
</reference>
<dbReference type="PANTHER" id="PTHR42709">
    <property type="entry name" value="ALKALINE PHOSPHATASE LIKE PROTEIN"/>
    <property type="match status" value="1"/>
</dbReference>
<evidence type="ECO:0000256" key="2">
    <source>
        <dbReference type="ARBA" id="ARBA00022475"/>
    </source>
</evidence>
<comment type="subcellular location">
    <subcellularLocation>
        <location evidence="1">Cell membrane</location>
        <topology evidence="1">Multi-pass membrane protein</topology>
    </subcellularLocation>
</comment>
<evidence type="ECO:0000313" key="8">
    <source>
        <dbReference type="EMBL" id="EQD77495.1"/>
    </source>
</evidence>
<dbReference type="AlphaFoldDB" id="T1D5B4"/>
<evidence type="ECO:0000259" key="7">
    <source>
        <dbReference type="Pfam" id="PF09335"/>
    </source>
</evidence>
<keyword evidence="3 6" id="KW-0812">Transmembrane</keyword>
<accession>T1D5B4</accession>
<organism evidence="8">
    <name type="scientific">mine drainage metagenome</name>
    <dbReference type="NCBI Taxonomy" id="410659"/>
    <lineage>
        <taxon>unclassified sequences</taxon>
        <taxon>metagenomes</taxon>
        <taxon>ecological metagenomes</taxon>
    </lineage>
</organism>
<name>T1D5B4_9ZZZZ</name>
<keyword evidence="4 6" id="KW-1133">Transmembrane helix</keyword>
<dbReference type="Pfam" id="PF09335">
    <property type="entry name" value="VTT_dom"/>
    <property type="match status" value="1"/>
</dbReference>
<comment type="caution">
    <text evidence="8">The sequence shown here is derived from an EMBL/GenBank/DDBJ whole genome shotgun (WGS) entry which is preliminary data.</text>
</comment>
<keyword evidence="5 6" id="KW-0472">Membrane</keyword>
<evidence type="ECO:0000256" key="1">
    <source>
        <dbReference type="ARBA" id="ARBA00004651"/>
    </source>
</evidence>
<reference evidence="8" key="2">
    <citation type="journal article" date="2014" name="ISME J.">
        <title>Microbial stratification in low pH oxic and suboxic macroscopic growths along an acid mine drainage.</title>
        <authorList>
            <person name="Mendez-Garcia C."/>
            <person name="Mesa V."/>
            <person name="Sprenger R.R."/>
            <person name="Richter M."/>
            <person name="Diez M.S."/>
            <person name="Solano J."/>
            <person name="Bargiela R."/>
            <person name="Golyshina O.V."/>
            <person name="Manteca A."/>
            <person name="Ramos J.L."/>
            <person name="Gallego J.R."/>
            <person name="Llorente I."/>
            <person name="Martins Dos Santos V.A."/>
            <person name="Jensen O.N."/>
            <person name="Pelaez A.I."/>
            <person name="Sanchez J."/>
            <person name="Ferrer M."/>
        </authorList>
    </citation>
    <scope>NUCLEOTIDE SEQUENCE</scope>
</reference>
<sequence>MEGAAGFTWPTVVTVAVLGGLAGALLAEEVGRWGGKPLVLRLGRRFGVGERELDRMHRYFQHYGEITVLLCRMLPLARAYISYPAGTAEMSRSRFSLYTVLGSIPFTILLVYLGTVLGADYTVLVPYFNILDIVLVVAAGILGLWLYLRFRRSRQEGTVKPSPPAPADEPERP</sequence>
<feature type="transmembrane region" description="Helical" evidence="6">
    <location>
        <begin position="6"/>
        <end position="27"/>
    </location>
</feature>
<dbReference type="EMBL" id="AUZY01000757">
    <property type="protein sequence ID" value="EQD77495.1"/>
    <property type="molecule type" value="Genomic_DNA"/>
</dbReference>
<dbReference type="InterPro" id="IPR051311">
    <property type="entry name" value="DedA_domain"/>
</dbReference>
<gene>
    <name evidence="8" type="ORF">B1B_01035</name>
</gene>
<dbReference type="PANTHER" id="PTHR42709:SF6">
    <property type="entry name" value="UNDECAPRENYL PHOSPHATE TRANSPORTER A"/>
    <property type="match status" value="1"/>
</dbReference>
<evidence type="ECO:0000256" key="4">
    <source>
        <dbReference type="ARBA" id="ARBA00022989"/>
    </source>
</evidence>
<dbReference type="InterPro" id="IPR032816">
    <property type="entry name" value="VTT_dom"/>
</dbReference>
<feature type="transmembrane region" description="Helical" evidence="6">
    <location>
        <begin position="95"/>
        <end position="115"/>
    </location>
</feature>